<keyword evidence="2" id="KW-0238">DNA-binding</keyword>
<dbReference type="EMBL" id="JACHIN010000001">
    <property type="protein sequence ID" value="MBB5075839.1"/>
    <property type="molecule type" value="Genomic_DNA"/>
</dbReference>
<evidence type="ECO:0000259" key="5">
    <source>
        <dbReference type="PROSITE" id="PS51898"/>
    </source>
</evidence>
<keyword evidence="3" id="KW-0233">DNA recombination</keyword>
<dbReference type="InterPro" id="IPR010998">
    <property type="entry name" value="Integrase_recombinase_N"/>
</dbReference>
<evidence type="ECO:0000313" key="7">
    <source>
        <dbReference type="Proteomes" id="UP000568380"/>
    </source>
</evidence>
<dbReference type="Gene3D" id="1.10.150.130">
    <property type="match status" value="1"/>
</dbReference>
<evidence type="ECO:0000256" key="4">
    <source>
        <dbReference type="SAM" id="MobiDB-lite"/>
    </source>
</evidence>
<dbReference type="SUPFAM" id="SSF56349">
    <property type="entry name" value="DNA breaking-rejoining enzymes"/>
    <property type="match status" value="1"/>
</dbReference>
<feature type="region of interest" description="Disordered" evidence="4">
    <location>
        <begin position="1"/>
        <end position="55"/>
    </location>
</feature>
<evidence type="ECO:0000256" key="3">
    <source>
        <dbReference type="ARBA" id="ARBA00023172"/>
    </source>
</evidence>
<feature type="compositionally biased region" description="Basic and acidic residues" evidence="4">
    <location>
        <begin position="18"/>
        <end position="55"/>
    </location>
</feature>
<dbReference type="GO" id="GO:0015074">
    <property type="term" value="P:DNA integration"/>
    <property type="evidence" value="ECO:0007669"/>
    <property type="project" value="InterPro"/>
</dbReference>
<comment type="caution">
    <text evidence="6">The sequence shown here is derived from an EMBL/GenBank/DDBJ whole genome shotgun (WGS) entry which is preliminary data.</text>
</comment>
<dbReference type="InterPro" id="IPR011010">
    <property type="entry name" value="DNA_brk_join_enz"/>
</dbReference>
<reference evidence="6 7" key="1">
    <citation type="submission" date="2020-08" db="EMBL/GenBank/DDBJ databases">
        <title>Genomic Encyclopedia of Type Strains, Phase IV (KMG-IV): sequencing the most valuable type-strain genomes for metagenomic binning, comparative biology and taxonomic classification.</title>
        <authorList>
            <person name="Goeker M."/>
        </authorList>
    </citation>
    <scope>NUCLEOTIDE SEQUENCE [LARGE SCALE GENOMIC DNA]</scope>
    <source>
        <strain evidence="6 7">DSM 45385</strain>
    </source>
</reference>
<dbReference type="PANTHER" id="PTHR30349">
    <property type="entry name" value="PHAGE INTEGRASE-RELATED"/>
    <property type="match status" value="1"/>
</dbReference>
<dbReference type="AlphaFoldDB" id="A0A7W7ZXY8"/>
<sequence>MAVYDRWHKSRAKPGDPTCKEHDKPPTTDHGKGERWQVRWRDEQGDQKKRNFEKKAEADAYDAKVRNDLKTGDYVDPKAGKVTFRQRGDMWLASATFGQAVSDHIAMRLRVHIYPTFGHLEMRILANQPSLIQKWIKSLQGKLAPTYIKVLFAHVSAVFSAAVEDRVIPRNPCQAKGMKLPPIVKGKVQPWLFEWVDAMRAALPERYEAMTDIGAGLGLRQGEIFGLSVDDVDFLRRVVHVRRQVKVIRGRLVYGLPKGDKERDVPLPESVALRLSAHLAATPAVKVDLPWDRLDGEHKQHRLIFTTVTGKAVHRDYFNETFWRPGLVTAGVVPPPAKGEKRKSYREHGMHALRHFYASVLLDGGESIKALSEYLGHHDPGFTLRTYTHLMPSSEDRTRKAVDAVFGAHNSPASALIVPAAGNREA</sequence>
<accession>A0A7W7ZXY8</accession>
<dbReference type="PANTHER" id="PTHR30349:SF64">
    <property type="entry name" value="PROPHAGE INTEGRASE INTD-RELATED"/>
    <property type="match status" value="1"/>
</dbReference>
<dbReference type="GO" id="GO:0006310">
    <property type="term" value="P:DNA recombination"/>
    <property type="evidence" value="ECO:0007669"/>
    <property type="project" value="UniProtKB-KW"/>
</dbReference>
<dbReference type="Gene3D" id="1.10.443.10">
    <property type="entry name" value="Intergrase catalytic core"/>
    <property type="match status" value="1"/>
</dbReference>
<comment type="similarity">
    <text evidence="1">Belongs to the 'phage' integrase family.</text>
</comment>
<evidence type="ECO:0000256" key="1">
    <source>
        <dbReference type="ARBA" id="ARBA00008857"/>
    </source>
</evidence>
<dbReference type="InterPro" id="IPR013762">
    <property type="entry name" value="Integrase-like_cat_sf"/>
</dbReference>
<evidence type="ECO:0000256" key="2">
    <source>
        <dbReference type="ARBA" id="ARBA00023125"/>
    </source>
</evidence>
<feature type="domain" description="Tyr recombinase" evidence="5">
    <location>
        <begin position="186"/>
        <end position="403"/>
    </location>
</feature>
<dbReference type="InterPro" id="IPR002104">
    <property type="entry name" value="Integrase_catalytic"/>
</dbReference>
<dbReference type="GO" id="GO:0003677">
    <property type="term" value="F:DNA binding"/>
    <property type="evidence" value="ECO:0007669"/>
    <property type="project" value="UniProtKB-KW"/>
</dbReference>
<dbReference type="Pfam" id="PF00589">
    <property type="entry name" value="Phage_integrase"/>
    <property type="match status" value="1"/>
</dbReference>
<dbReference type="RefSeq" id="WP_184958987.1">
    <property type="nucleotide sequence ID" value="NZ_JACHIN010000001.1"/>
</dbReference>
<gene>
    <name evidence="6" type="ORF">HNR40_001285</name>
</gene>
<name>A0A7W7ZXY8_9ACTN</name>
<proteinExistence type="inferred from homology"/>
<protein>
    <submittedName>
        <fullName evidence="6">Integrase</fullName>
    </submittedName>
</protein>
<dbReference type="PROSITE" id="PS51898">
    <property type="entry name" value="TYR_RECOMBINASE"/>
    <property type="match status" value="1"/>
</dbReference>
<dbReference type="Proteomes" id="UP000568380">
    <property type="component" value="Unassembled WGS sequence"/>
</dbReference>
<keyword evidence="7" id="KW-1185">Reference proteome</keyword>
<evidence type="ECO:0000313" key="6">
    <source>
        <dbReference type="EMBL" id="MBB5075839.1"/>
    </source>
</evidence>
<organism evidence="6 7">
    <name type="scientific">Nonomuraea endophytica</name>
    <dbReference type="NCBI Taxonomy" id="714136"/>
    <lineage>
        <taxon>Bacteria</taxon>
        <taxon>Bacillati</taxon>
        <taxon>Actinomycetota</taxon>
        <taxon>Actinomycetes</taxon>
        <taxon>Streptosporangiales</taxon>
        <taxon>Streptosporangiaceae</taxon>
        <taxon>Nonomuraea</taxon>
    </lineage>
</organism>
<dbReference type="InterPro" id="IPR050090">
    <property type="entry name" value="Tyrosine_recombinase_XerCD"/>
</dbReference>